<proteinExistence type="predicted"/>
<dbReference type="Pfam" id="PF13649">
    <property type="entry name" value="Methyltransf_25"/>
    <property type="match status" value="1"/>
</dbReference>
<feature type="domain" description="Methyltransferase" evidence="1">
    <location>
        <begin position="94"/>
        <end position="188"/>
    </location>
</feature>
<dbReference type="Proteomes" id="UP000003175">
    <property type="component" value="Unassembled WGS sequence"/>
</dbReference>
<name>A0ABN0DPG8_9FIRM</name>
<dbReference type="InterPro" id="IPR029063">
    <property type="entry name" value="SAM-dependent_MTases_sf"/>
</dbReference>
<dbReference type="CDD" id="cd02440">
    <property type="entry name" value="AdoMet_MTases"/>
    <property type="match status" value="1"/>
</dbReference>
<accession>A0ABN0DPG8</accession>
<evidence type="ECO:0000313" key="3">
    <source>
        <dbReference type="Proteomes" id="UP000003175"/>
    </source>
</evidence>
<organism evidence="2 3">
    <name type="scientific">Selenomonas noxia F0398</name>
    <dbReference type="NCBI Taxonomy" id="702437"/>
    <lineage>
        <taxon>Bacteria</taxon>
        <taxon>Bacillati</taxon>
        <taxon>Bacillota</taxon>
        <taxon>Negativicutes</taxon>
        <taxon>Selenomonadales</taxon>
        <taxon>Selenomonadaceae</taxon>
        <taxon>Selenomonas</taxon>
    </lineage>
</organism>
<dbReference type="SUPFAM" id="SSF53335">
    <property type="entry name" value="S-adenosyl-L-methionine-dependent methyltransferases"/>
    <property type="match status" value="1"/>
</dbReference>
<dbReference type="PANTHER" id="PTHR43591:SF24">
    <property type="entry name" value="2-METHOXY-6-POLYPRENYL-1,4-BENZOQUINOL METHYLASE, MITOCHONDRIAL"/>
    <property type="match status" value="1"/>
</dbReference>
<reference evidence="2 3" key="1">
    <citation type="submission" date="2011-08" db="EMBL/GenBank/DDBJ databases">
        <title>The Genome Sequence of Selenomonas noxia F0398.</title>
        <authorList>
            <consortium name="The Broad Institute Genome Sequencing Platform"/>
            <person name="Earl A."/>
            <person name="Ward D."/>
            <person name="Feldgarden M."/>
            <person name="Gevers D."/>
            <person name="Izard J."/>
            <person name="Ganesan A."/>
            <person name="Blanton J.M."/>
            <person name="Baranova O.V."/>
            <person name="Tanner A.C."/>
            <person name="Dewhirst F.E."/>
            <person name="Young S.K."/>
            <person name="Zeng Q."/>
            <person name="Gargeya S."/>
            <person name="Fitzgerald M."/>
            <person name="Haas B."/>
            <person name="Abouelleil A."/>
            <person name="Alvarado L."/>
            <person name="Arachchi H.M."/>
            <person name="Berlin A."/>
            <person name="Brown A."/>
            <person name="Chapman S.B."/>
            <person name="Chen Z."/>
            <person name="Dunbar C."/>
            <person name="Freedman E."/>
            <person name="Gearin G."/>
            <person name="Gellesch M."/>
            <person name="Goldberg J."/>
            <person name="Griggs A."/>
            <person name="Gujja S."/>
            <person name="Heiman D."/>
            <person name="Howarth C."/>
            <person name="Larson L."/>
            <person name="Lui A."/>
            <person name="MacDonald P.J.P."/>
            <person name="Montmayeur A."/>
            <person name="Murphy C."/>
            <person name="Neiman D."/>
            <person name="Pearson M."/>
            <person name="Priest M."/>
            <person name="Roberts A."/>
            <person name="Saif S."/>
            <person name="Shea T."/>
            <person name="Shenoy N."/>
            <person name="Sisk P."/>
            <person name="Stolte C."/>
            <person name="Sykes S."/>
            <person name="Wortman J."/>
            <person name="Nusbaum C."/>
            <person name="Birren B."/>
        </authorList>
    </citation>
    <scope>NUCLEOTIDE SEQUENCE [LARGE SCALE GENOMIC DNA]</scope>
    <source>
        <strain evidence="2 3">F0398</strain>
    </source>
</reference>
<comment type="caution">
    <text evidence="2">The sequence shown here is derived from an EMBL/GenBank/DDBJ whole genome shotgun (WGS) entry which is preliminary data.</text>
</comment>
<dbReference type="PANTHER" id="PTHR43591">
    <property type="entry name" value="METHYLTRANSFERASE"/>
    <property type="match status" value="1"/>
</dbReference>
<dbReference type="InterPro" id="IPR041698">
    <property type="entry name" value="Methyltransf_25"/>
</dbReference>
<dbReference type="Gene3D" id="3.40.50.150">
    <property type="entry name" value="Vaccinia Virus protein VP39"/>
    <property type="match status" value="1"/>
</dbReference>
<keyword evidence="3" id="KW-1185">Reference proteome</keyword>
<protein>
    <recommendedName>
        <fullName evidence="1">Methyltransferase domain-containing protein</fullName>
    </recommendedName>
</protein>
<gene>
    <name evidence="2" type="ORF">HMPREF9432_01382</name>
</gene>
<evidence type="ECO:0000259" key="1">
    <source>
        <dbReference type="Pfam" id="PF13649"/>
    </source>
</evidence>
<dbReference type="EMBL" id="ADGH01000012">
    <property type="protein sequence ID" value="EHG24532.1"/>
    <property type="molecule type" value="Genomic_DNA"/>
</dbReference>
<sequence>MAGKSAPIGRHSFIRASSGKDVMMDEELRRYEKIRGAYRSVGRLANLYDGMMTYSTWSGKLISRLVWGLDRDGVSRYVGLALRAAHAGFAGRLLEVPVGTGCLSLPVYAELPDADITCLDYSPAMLAAARARADALHIRNVAFVEGDVGQLTFEDDFFDAAVSINGFHAFPDKDAAWSELHRVLRPGGRLTGSVFVLGGNPRTEFVVTQLYTRMGFFTPPYDTQASLTKRLSALYREVSVECVESLACFSCVK</sequence>
<evidence type="ECO:0000313" key="2">
    <source>
        <dbReference type="EMBL" id="EHG24532.1"/>
    </source>
</evidence>